<dbReference type="Proteomes" id="UP000002663">
    <property type="component" value="Chromosome"/>
</dbReference>
<dbReference type="PANTHER" id="PTHR37293">
    <property type="entry name" value="PHAGE REPLICATION PROTEIN-RELATED"/>
    <property type="match status" value="1"/>
</dbReference>
<comment type="similarity">
    <text evidence="1">Belongs to the DnaB/DnaD family.</text>
</comment>
<sequence>MAKIEKIYDERFTRISNDLVQDEKLSWKARGIFAYLWSMPDDWEFYETEVSKHSIDGRGALRSGLIELEEAGYLTRERKRNEKGQLSTSVWKMADKAIFKPMSDFQTQENPTQENQTLQTTNELTTDFTNVVVVEEYPAELIQKLYGAFPSSLLQSALAKWLQVWPREMVSFAIQIAYDEFIELKKLGKYVQGILNNWQRSGIDSVEKAKEANERFKNSHQNHNNKNKQNKRPKKPKNNDIYF</sequence>
<feature type="domain" description="DnaB/C C-terminal" evidence="3">
    <location>
        <begin position="140"/>
        <end position="212"/>
    </location>
</feature>
<dbReference type="InterPro" id="IPR034829">
    <property type="entry name" value="DnaD-like_sf"/>
</dbReference>
<dbReference type="Pfam" id="PF07261">
    <property type="entry name" value="DnaB_2"/>
    <property type="match status" value="1"/>
</dbReference>
<dbReference type="NCBIfam" id="TIGR01446">
    <property type="entry name" value="DnaD_dom"/>
    <property type="match status" value="1"/>
</dbReference>
<evidence type="ECO:0000256" key="2">
    <source>
        <dbReference type="SAM" id="MobiDB-lite"/>
    </source>
</evidence>
<accession>A0AAN1SGL1</accession>
<organism evidence="4 5">
    <name type="scientific">Tetragenococcus halophilus (strain DSM 20338 / JCM 20259 / NCIMB 9735 / NBRC 12172)</name>
    <name type="common">Pediococcus halophilus</name>
    <dbReference type="NCBI Taxonomy" id="945021"/>
    <lineage>
        <taxon>Bacteria</taxon>
        <taxon>Bacillati</taxon>
        <taxon>Bacillota</taxon>
        <taxon>Bacilli</taxon>
        <taxon>Lactobacillales</taxon>
        <taxon>Enterococcaceae</taxon>
        <taxon>Tetragenococcus</taxon>
    </lineage>
</organism>
<dbReference type="EMBL" id="AP012046">
    <property type="protein sequence ID" value="BAK94166.1"/>
    <property type="molecule type" value="Genomic_DNA"/>
</dbReference>
<proteinExistence type="inferred from homology"/>
<reference evidence="4 5" key="1">
    <citation type="submission" date="2011-01" db="EMBL/GenBank/DDBJ databases">
        <title>Whole genome sequence of Tetragenococcus halophilus NBRC 12172.</title>
        <authorList>
            <person name="Nakazawa H."/>
            <person name="Omata S."/>
            <person name="Koga C."/>
            <person name="Watanabe Y."/>
            <person name="Katano Y."/>
            <person name="Ito N."/>
            <person name="Tsukatani N."/>
            <person name="Ankai A."/>
            <person name="Oguchi A."/>
            <person name="Fukui S."/>
            <person name="Yashiro I."/>
            <person name="Kamata S."/>
            <person name="Hashimoto Y."/>
            <person name="Yamazaki J."/>
            <person name="Taguchi H."/>
            <person name="Tanaka A."/>
            <person name="Koyama T."/>
            <person name="Ichige A."/>
            <person name="Hanya Y."/>
            <person name="Tanikawa S."/>
            <person name="Yamazaki S."/>
            <person name="Fujita N."/>
        </authorList>
    </citation>
    <scope>NUCLEOTIDE SEQUENCE [LARGE SCALE GENOMIC DNA]</scope>
    <source>
        <strain evidence="5">DSM 20338 / JCM 20259 / NCIMB 9735 / NBRC 12172</strain>
    </source>
</reference>
<dbReference type="Gene3D" id="1.10.10.630">
    <property type="entry name" value="DnaD domain-like"/>
    <property type="match status" value="1"/>
</dbReference>
<evidence type="ECO:0000256" key="1">
    <source>
        <dbReference type="ARBA" id="ARBA00093462"/>
    </source>
</evidence>
<feature type="region of interest" description="Disordered" evidence="2">
    <location>
        <begin position="214"/>
        <end position="243"/>
    </location>
</feature>
<gene>
    <name evidence="4" type="ordered locus">TEH_08390</name>
</gene>
<protein>
    <recommendedName>
        <fullName evidence="3">DnaB/C C-terminal domain-containing protein</fullName>
    </recommendedName>
</protein>
<dbReference type="InterPro" id="IPR053162">
    <property type="entry name" value="DnaD"/>
</dbReference>
<evidence type="ECO:0000313" key="4">
    <source>
        <dbReference type="EMBL" id="BAK94166.1"/>
    </source>
</evidence>
<evidence type="ECO:0000313" key="5">
    <source>
        <dbReference type="Proteomes" id="UP000002663"/>
    </source>
</evidence>
<dbReference type="AlphaFoldDB" id="A0AAN1SGL1"/>
<dbReference type="SUPFAM" id="SSF158499">
    <property type="entry name" value="DnaD domain-like"/>
    <property type="match status" value="1"/>
</dbReference>
<dbReference type="PANTHER" id="PTHR37293:SF9">
    <property type="entry name" value="PHI ETA ORF 22-LIKE PROTEIN"/>
    <property type="match status" value="1"/>
</dbReference>
<dbReference type="KEGG" id="thl:TEH_08390"/>
<evidence type="ECO:0000259" key="3">
    <source>
        <dbReference type="Pfam" id="PF07261"/>
    </source>
</evidence>
<feature type="compositionally biased region" description="Basic residues" evidence="2">
    <location>
        <begin position="218"/>
        <end position="236"/>
    </location>
</feature>
<dbReference type="RefSeq" id="WP_014124230.1">
    <property type="nucleotide sequence ID" value="NC_016052.1"/>
</dbReference>
<dbReference type="InterPro" id="IPR006343">
    <property type="entry name" value="DnaB/C_C"/>
</dbReference>
<name>A0AAN1SGL1_TETHN</name>